<feature type="compositionally biased region" description="Pro residues" evidence="9">
    <location>
        <begin position="221"/>
        <end position="241"/>
    </location>
</feature>
<evidence type="ECO:0000256" key="1">
    <source>
        <dbReference type="ARBA" id="ARBA00004117"/>
    </source>
</evidence>
<keyword evidence="12" id="KW-1185">Reference proteome</keyword>
<evidence type="ECO:0000313" key="12">
    <source>
        <dbReference type="Proteomes" id="UP000247454"/>
    </source>
</evidence>
<keyword evidence="11" id="KW-0966">Cell projection</keyword>
<dbReference type="EMBL" id="QJTF01000002">
    <property type="protein sequence ID" value="PYE89946.1"/>
    <property type="molecule type" value="Genomic_DNA"/>
</dbReference>
<evidence type="ECO:0000256" key="4">
    <source>
        <dbReference type="ARBA" id="ARBA00022692"/>
    </source>
</evidence>
<proteinExistence type="inferred from homology"/>
<feature type="compositionally biased region" description="Acidic residues" evidence="9">
    <location>
        <begin position="403"/>
        <end position="415"/>
    </location>
</feature>
<organism evidence="11 12">
    <name type="scientific">Phyllobacterium leguminum</name>
    <dbReference type="NCBI Taxonomy" id="314237"/>
    <lineage>
        <taxon>Bacteria</taxon>
        <taxon>Pseudomonadati</taxon>
        <taxon>Pseudomonadota</taxon>
        <taxon>Alphaproteobacteria</taxon>
        <taxon>Hyphomicrobiales</taxon>
        <taxon>Phyllobacteriaceae</taxon>
        <taxon>Phyllobacterium</taxon>
    </lineage>
</organism>
<feature type="compositionally biased region" description="Basic and acidic residues" evidence="9">
    <location>
        <begin position="177"/>
        <end position="195"/>
    </location>
</feature>
<dbReference type="RefSeq" id="WP_110748237.1">
    <property type="nucleotide sequence ID" value="NZ_QJTF01000002.1"/>
</dbReference>
<sequence>MYEWLSGIVGENAARIAGFVCLFLLVLLAIVVVLGLIRRFAGGTFVAGGRGRAPRLSVMDAAAVDSRRRLVLVRRDDVEHLLLIGGPTDIVVEQNIHSGTSANAVTANDRIPAANPGREPRAERTATPVSPPLETREAEPSIEPAPAAHVTPPTPANNPAPVARQQAPASVTPFPEKPSERTYERAQERAPERPRPTVAAVRPPVQSAVRPVMQPVQAPAAPRPAPQFSQPPRPAPIPPQTPRAAAPQPGIQSVRAHPAYPLSQVAQGVISATSGATLASGGAASLNIAPSREMPQAEPVAAKAPPSFPDNDISPDIEIPNERPSVRSEESSVTPFPSVSHPKEDISDRLDTFSDELHDALFDEFTIDDIEPEEYDKPTSELNIFPGAPKTFSTEPKTFSTENELEEESISELEDEMEKLLGELSRSRGS</sequence>
<dbReference type="AlphaFoldDB" id="A0A318TA99"/>
<feature type="compositionally biased region" description="Polar residues" evidence="9">
    <location>
        <begin position="391"/>
        <end position="401"/>
    </location>
</feature>
<keyword evidence="5 10" id="KW-1133">Transmembrane helix</keyword>
<gene>
    <name evidence="11" type="ORF">C7477_10233</name>
</gene>
<dbReference type="PANTHER" id="PTHR38766:SF1">
    <property type="entry name" value="FLAGELLAR PROTEIN FLIO"/>
    <property type="match status" value="1"/>
</dbReference>
<evidence type="ECO:0000256" key="3">
    <source>
        <dbReference type="ARBA" id="ARBA00022475"/>
    </source>
</evidence>
<evidence type="ECO:0000256" key="5">
    <source>
        <dbReference type="ARBA" id="ARBA00022989"/>
    </source>
</evidence>
<feature type="compositionally biased region" description="Low complexity" evidence="9">
    <location>
        <begin position="141"/>
        <end position="151"/>
    </location>
</feature>
<evidence type="ECO:0000256" key="6">
    <source>
        <dbReference type="ARBA" id="ARBA00023136"/>
    </source>
</evidence>
<evidence type="ECO:0000256" key="9">
    <source>
        <dbReference type="SAM" id="MobiDB-lite"/>
    </source>
</evidence>
<feature type="compositionally biased region" description="Low complexity" evidence="9">
    <location>
        <begin position="196"/>
        <end position="220"/>
    </location>
</feature>
<dbReference type="InterPro" id="IPR022781">
    <property type="entry name" value="Flagellar_biosynth_FliO"/>
</dbReference>
<dbReference type="PANTHER" id="PTHR38766">
    <property type="entry name" value="FLAGELLAR PROTEIN FLIO"/>
    <property type="match status" value="1"/>
</dbReference>
<protein>
    <submittedName>
        <fullName evidence="11">Flagellar biosynthesis protein FliO</fullName>
    </submittedName>
</protein>
<name>A0A318TA99_9HYPH</name>
<keyword evidence="11" id="KW-0969">Cilium</keyword>
<evidence type="ECO:0000256" key="7">
    <source>
        <dbReference type="ARBA" id="ARBA00023143"/>
    </source>
</evidence>
<dbReference type="InterPro" id="IPR052205">
    <property type="entry name" value="FliO/MopB"/>
</dbReference>
<feature type="region of interest" description="Disordered" evidence="9">
    <location>
        <begin position="377"/>
        <end position="415"/>
    </location>
</feature>
<keyword evidence="11" id="KW-0282">Flagellum</keyword>
<dbReference type="GO" id="GO:0009425">
    <property type="term" value="C:bacterial-type flagellum basal body"/>
    <property type="evidence" value="ECO:0007669"/>
    <property type="project" value="UniProtKB-SubCell"/>
</dbReference>
<reference evidence="11 12" key="1">
    <citation type="submission" date="2018-06" db="EMBL/GenBank/DDBJ databases">
        <title>Genomic Encyclopedia of Type Strains, Phase III (KMG-III): the genomes of soil and plant-associated and newly described type strains.</title>
        <authorList>
            <person name="Whitman W."/>
        </authorList>
    </citation>
    <scope>NUCLEOTIDE SEQUENCE [LARGE SCALE GENOMIC DNA]</scope>
    <source>
        <strain evidence="11 12">ORS 1419</strain>
    </source>
</reference>
<evidence type="ECO:0000313" key="11">
    <source>
        <dbReference type="EMBL" id="PYE89946.1"/>
    </source>
</evidence>
<feature type="region of interest" description="Disordered" evidence="9">
    <location>
        <begin position="292"/>
        <end position="346"/>
    </location>
</feature>
<feature type="compositionally biased region" description="Basic and acidic residues" evidence="9">
    <location>
        <begin position="320"/>
        <end position="330"/>
    </location>
</feature>
<evidence type="ECO:0000256" key="10">
    <source>
        <dbReference type="SAM" id="Phobius"/>
    </source>
</evidence>
<keyword evidence="4 10" id="KW-0812">Transmembrane</keyword>
<comment type="caution">
    <text evidence="11">The sequence shown here is derived from an EMBL/GenBank/DDBJ whole genome shotgun (WGS) entry which is preliminary data.</text>
</comment>
<dbReference type="OrthoDB" id="8456606at2"/>
<accession>A0A318TA99</accession>
<dbReference type="GO" id="GO:0044781">
    <property type="term" value="P:bacterial-type flagellum organization"/>
    <property type="evidence" value="ECO:0007669"/>
    <property type="project" value="InterPro"/>
</dbReference>
<evidence type="ECO:0000256" key="2">
    <source>
        <dbReference type="ARBA" id="ARBA00004236"/>
    </source>
</evidence>
<comment type="subcellular location">
    <subcellularLocation>
        <location evidence="1">Bacterial flagellum basal body</location>
    </subcellularLocation>
    <subcellularLocation>
        <location evidence="2">Cell membrane</location>
    </subcellularLocation>
</comment>
<feature type="region of interest" description="Disordered" evidence="9">
    <location>
        <begin position="108"/>
        <end position="258"/>
    </location>
</feature>
<feature type="transmembrane region" description="Helical" evidence="10">
    <location>
        <begin position="16"/>
        <end position="37"/>
    </location>
</feature>
<dbReference type="Proteomes" id="UP000247454">
    <property type="component" value="Unassembled WGS sequence"/>
</dbReference>
<evidence type="ECO:0000256" key="8">
    <source>
        <dbReference type="ARBA" id="ARBA00037937"/>
    </source>
</evidence>
<dbReference type="GO" id="GO:0005886">
    <property type="term" value="C:plasma membrane"/>
    <property type="evidence" value="ECO:0007669"/>
    <property type="project" value="UniProtKB-SubCell"/>
</dbReference>
<keyword evidence="3" id="KW-1003">Cell membrane</keyword>
<comment type="similarity">
    <text evidence="8">Belongs to the FliO/MopB family.</text>
</comment>
<dbReference type="Pfam" id="PF04347">
    <property type="entry name" value="FliO"/>
    <property type="match status" value="1"/>
</dbReference>
<keyword evidence="6 10" id="KW-0472">Membrane</keyword>
<keyword evidence="7" id="KW-0975">Bacterial flagellum</keyword>